<accession>A0ACC1BIS7</accession>
<keyword evidence="2" id="KW-1185">Reference proteome</keyword>
<dbReference type="EMBL" id="CM047900">
    <property type="protein sequence ID" value="KAJ0098876.1"/>
    <property type="molecule type" value="Genomic_DNA"/>
</dbReference>
<evidence type="ECO:0000313" key="2">
    <source>
        <dbReference type="Proteomes" id="UP001164250"/>
    </source>
</evidence>
<protein>
    <submittedName>
        <fullName evidence="1">Uncharacterized protein</fullName>
    </submittedName>
</protein>
<evidence type="ECO:0000313" key="1">
    <source>
        <dbReference type="EMBL" id="KAJ0098876.1"/>
    </source>
</evidence>
<organism evidence="1 2">
    <name type="scientific">Pistacia atlantica</name>
    <dbReference type="NCBI Taxonomy" id="434234"/>
    <lineage>
        <taxon>Eukaryota</taxon>
        <taxon>Viridiplantae</taxon>
        <taxon>Streptophyta</taxon>
        <taxon>Embryophyta</taxon>
        <taxon>Tracheophyta</taxon>
        <taxon>Spermatophyta</taxon>
        <taxon>Magnoliopsida</taxon>
        <taxon>eudicotyledons</taxon>
        <taxon>Gunneridae</taxon>
        <taxon>Pentapetalae</taxon>
        <taxon>rosids</taxon>
        <taxon>malvids</taxon>
        <taxon>Sapindales</taxon>
        <taxon>Anacardiaceae</taxon>
        <taxon>Pistacia</taxon>
    </lineage>
</organism>
<gene>
    <name evidence="1" type="ORF">Patl1_21009</name>
</gene>
<dbReference type="Proteomes" id="UP001164250">
    <property type="component" value="Chromosome 4"/>
</dbReference>
<reference evidence="2" key="1">
    <citation type="journal article" date="2023" name="G3 (Bethesda)">
        <title>Genome assembly and association tests identify interacting loci associated with vigor, precocity, and sex in interspecific pistachio rootstocks.</title>
        <authorList>
            <person name="Palmer W."/>
            <person name="Jacygrad E."/>
            <person name="Sagayaradj S."/>
            <person name="Cavanaugh K."/>
            <person name="Han R."/>
            <person name="Bertier L."/>
            <person name="Beede B."/>
            <person name="Kafkas S."/>
            <person name="Golino D."/>
            <person name="Preece J."/>
            <person name="Michelmore R."/>
        </authorList>
    </citation>
    <scope>NUCLEOTIDE SEQUENCE [LARGE SCALE GENOMIC DNA]</scope>
</reference>
<sequence>MPRKPIVEVFNVVVVFHRSDANLSKLTTPTSCYRKETLGKLSYIHGKKQPPKELDKGYEKWYAKNQKVKWWLLMSMSPEIMKHCLCLSPAHEIWSALSKAFCDGSDKLLVFSLHQRAFTTKQKGRPHSLCIIES</sequence>
<name>A0ACC1BIS7_9ROSI</name>
<comment type="caution">
    <text evidence="1">The sequence shown here is derived from an EMBL/GenBank/DDBJ whole genome shotgun (WGS) entry which is preliminary data.</text>
</comment>
<proteinExistence type="predicted"/>